<dbReference type="GO" id="GO:0000976">
    <property type="term" value="F:transcription cis-regulatory region binding"/>
    <property type="evidence" value="ECO:0007669"/>
    <property type="project" value="TreeGrafter"/>
</dbReference>
<name>A0A9D2L8B8_9FIRM</name>
<dbReference type="PANTHER" id="PTHR30126">
    <property type="entry name" value="HTH-TYPE TRANSCRIPTIONAL REGULATOR"/>
    <property type="match status" value="1"/>
</dbReference>
<dbReference type="InterPro" id="IPR000847">
    <property type="entry name" value="LysR_HTH_N"/>
</dbReference>
<reference evidence="6" key="2">
    <citation type="submission" date="2021-04" db="EMBL/GenBank/DDBJ databases">
        <authorList>
            <person name="Gilroy R."/>
        </authorList>
    </citation>
    <scope>NUCLEOTIDE SEQUENCE</scope>
    <source>
        <strain evidence="6">CHK188-4685</strain>
    </source>
</reference>
<dbReference type="AlphaFoldDB" id="A0A9D2L8B8"/>
<evidence type="ECO:0000256" key="3">
    <source>
        <dbReference type="ARBA" id="ARBA00023125"/>
    </source>
</evidence>
<dbReference type="GO" id="GO:0003700">
    <property type="term" value="F:DNA-binding transcription factor activity"/>
    <property type="evidence" value="ECO:0007669"/>
    <property type="project" value="InterPro"/>
</dbReference>
<proteinExistence type="inferred from homology"/>
<protein>
    <submittedName>
        <fullName evidence="6">LysR family transcriptional regulator</fullName>
    </submittedName>
</protein>
<dbReference type="Proteomes" id="UP000886804">
    <property type="component" value="Unassembled WGS sequence"/>
</dbReference>
<comment type="caution">
    <text evidence="6">The sequence shown here is derived from an EMBL/GenBank/DDBJ whole genome shotgun (WGS) entry which is preliminary data.</text>
</comment>
<keyword evidence="4" id="KW-0804">Transcription</keyword>
<dbReference type="Gene3D" id="3.40.190.290">
    <property type="match status" value="1"/>
</dbReference>
<keyword evidence="3" id="KW-0238">DNA-binding</keyword>
<dbReference type="InterPro" id="IPR036390">
    <property type="entry name" value="WH_DNA-bd_sf"/>
</dbReference>
<comment type="similarity">
    <text evidence="1">Belongs to the LysR transcriptional regulatory family.</text>
</comment>
<dbReference type="SUPFAM" id="SSF53850">
    <property type="entry name" value="Periplasmic binding protein-like II"/>
    <property type="match status" value="1"/>
</dbReference>
<dbReference type="PRINTS" id="PR00039">
    <property type="entry name" value="HTHLYSR"/>
</dbReference>
<evidence type="ECO:0000256" key="2">
    <source>
        <dbReference type="ARBA" id="ARBA00023015"/>
    </source>
</evidence>
<dbReference type="Pfam" id="PF00126">
    <property type="entry name" value="HTH_1"/>
    <property type="match status" value="1"/>
</dbReference>
<reference evidence="6" key="1">
    <citation type="journal article" date="2021" name="PeerJ">
        <title>Extensive microbial diversity within the chicken gut microbiome revealed by metagenomics and culture.</title>
        <authorList>
            <person name="Gilroy R."/>
            <person name="Ravi A."/>
            <person name="Getino M."/>
            <person name="Pursley I."/>
            <person name="Horton D.L."/>
            <person name="Alikhan N.F."/>
            <person name="Baker D."/>
            <person name="Gharbi K."/>
            <person name="Hall N."/>
            <person name="Watson M."/>
            <person name="Adriaenssens E.M."/>
            <person name="Foster-Nyarko E."/>
            <person name="Jarju S."/>
            <person name="Secka A."/>
            <person name="Antonio M."/>
            <person name="Oren A."/>
            <person name="Chaudhuri R.R."/>
            <person name="La Ragione R."/>
            <person name="Hildebrand F."/>
            <person name="Pallen M.J."/>
        </authorList>
    </citation>
    <scope>NUCLEOTIDE SEQUENCE</scope>
    <source>
        <strain evidence="6">CHK188-4685</strain>
    </source>
</reference>
<dbReference type="InterPro" id="IPR036388">
    <property type="entry name" value="WH-like_DNA-bd_sf"/>
</dbReference>
<keyword evidence="2" id="KW-0805">Transcription regulation</keyword>
<dbReference type="Pfam" id="PF03466">
    <property type="entry name" value="LysR_substrate"/>
    <property type="match status" value="1"/>
</dbReference>
<dbReference type="SUPFAM" id="SSF46785">
    <property type="entry name" value="Winged helix' DNA-binding domain"/>
    <property type="match status" value="1"/>
</dbReference>
<evidence type="ECO:0000256" key="4">
    <source>
        <dbReference type="ARBA" id="ARBA00023163"/>
    </source>
</evidence>
<sequence>MDEKDCEMLEMLEQTGNITKAAGRLFTTQSALTKRIQKLEEELDCTLLIRSRKGILLTPAAETILPHIRAISGSMQKIRTDIASMRGEVAGTLKIGVSVNYARYRLPDVLKIYMEKYPKVDIHVTTQQSTRLYKSLKENEISIALVRGNFKWDEGIVTLHQEPVCLVVSRQHAHTPLNQLPYIGRHTDQDFFDQIERWRQERGCFGSHVNLWIDDIGSCLEMVSRGIGWAILPSICLDGFQGLVRPLHFPDGTAFTRSSHILYRQEYFELPQVKMFIQTVLADEYFRQPPH</sequence>
<evidence type="ECO:0000313" key="7">
    <source>
        <dbReference type="Proteomes" id="UP000886804"/>
    </source>
</evidence>
<accession>A0A9D2L8B8</accession>
<gene>
    <name evidence="6" type="ORF">H9716_08060</name>
</gene>
<dbReference type="PANTHER" id="PTHR30126:SF78">
    <property type="entry name" value="HTH LYSR-TYPE DOMAIN-CONTAINING PROTEIN"/>
    <property type="match status" value="1"/>
</dbReference>
<dbReference type="CDD" id="cd05466">
    <property type="entry name" value="PBP2_LTTR_substrate"/>
    <property type="match status" value="1"/>
</dbReference>
<evidence type="ECO:0000259" key="5">
    <source>
        <dbReference type="PROSITE" id="PS50931"/>
    </source>
</evidence>
<dbReference type="InterPro" id="IPR005119">
    <property type="entry name" value="LysR_subst-bd"/>
</dbReference>
<evidence type="ECO:0000256" key="1">
    <source>
        <dbReference type="ARBA" id="ARBA00009437"/>
    </source>
</evidence>
<dbReference type="EMBL" id="DWYS01000096">
    <property type="protein sequence ID" value="HJB07803.1"/>
    <property type="molecule type" value="Genomic_DNA"/>
</dbReference>
<dbReference type="Gene3D" id="1.10.10.10">
    <property type="entry name" value="Winged helix-like DNA-binding domain superfamily/Winged helix DNA-binding domain"/>
    <property type="match status" value="1"/>
</dbReference>
<evidence type="ECO:0000313" key="6">
    <source>
        <dbReference type="EMBL" id="HJB07803.1"/>
    </source>
</evidence>
<organism evidence="6 7">
    <name type="scientific">Candidatus Enterocloster faecavium</name>
    <dbReference type="NCBI Taxonomy" id="2838560"/>
    <lineage>
        <taxon>Bacteria</taxon>
        <taxon>Bacillati</taxon>
        <taxon>Bacillota</taxon>
        <taxon>Clostridia</taxon>
        <taxon>Lachnospirales</taxon>
        <taxon>Lachnospiraceae</taxon>
        <taxon>Enterocloster</taxon>
    </lineage>
</organism>
<feature type="domain" description="HTH lysR-type" evidence="5">
    <location>
        <begin position="1"/>
        <end position="58"/>
    </location>
</feature>
<dbReference type="PROSITE" id="PS50931">
    <property type="entry name" value="HTH_LYSR"/>
    <property type="match status" value="1"/>
</dbReference>